<keyword evidence="5" id="KW-0479">Metal-binding</keyword>
<dbReference type="InterPro" id="IPR036457">
    <property type="entry name" value="PPM-type-like_dom_sf"/>
</dbReference>
<gene>
    <name evidence="13" type="primary">LOC116940252</name>
</gene>
<name>A0AAJ7WQ40_PETMA</name>
<evidence type="ECO:0000256" key="8">
    <source>
        <dbReference type="ARBA" id="ARBA00022946"/>
    </source>
</evidence>
<evidence type="ECO:0000256" key="9">
    <source>
        <dbReference type="ARBA" id="ARBA00023128"/>
    </source>
</evidence>
<dbReference type="CDD" id="cd00143">
    <property type="entry name" value="PP2Cc"/>
    <property type="match status" value="1"/>
</dbReference>
<dbReference type="KEGG" id="pmrn:116940252"/>
<dbReference type="SMART" id="SM00332">
    <property type="entry name" value="PP2Cc"/>
    <property type="match status" value="1"/>
</dbReference>
<keyword evidence="7" id="KW-0904">Protein phosphatase</keyword>
<dbReference type="EC" id="3.1.3.16" evidence="4"/>
<dbReference type="PANTHER" id="PTHR47992">
    <property type="entry name" value="PROTEIN PHOSPHATASE"/>
    <property type="match status" value="1"/>
</dbReference>
<dbReference type="Gene3D" id="3.60.40.10">
    <property type="entry name" value="PPM-type phosphatase domain"/>
    <property type="match status" value="1"/>
</dbReference>
<evidence type="ECO:0000313" key="13">
    <source>
        <dbReference type="RefSeq" id="XP_032805657.1"/>
    </source>
</evidence>
<dbReference type="GeneID" id="116940252"/>
<keyword evidence="10" id="KW-0464">Manganese</keyword>
<accession>A0AAJ7WQ40</accession>
<organism evidence="12 13">
    <name type="scientific">Petromyzon marinus</name>
    <name type="common">Sea lamprey</name>
    <dbReference type="NCBI Taxonomy" id="7757"/>
    <lineage>
        <taxon>Eukaryota</taxon>
        <taxon>Metazoa</taxon>
        <taxon>Chordata</taxon>
        <taxon>Craniata</taxon>
        <taxon>Vertebrata</taxon>
        <taxon>Cyclostomata</taxon>
        <taxon>Hyperoartia</taxon>
        <taxon>Petromyzontiformes</taxon>
        <taxon>Petromyzontidae</taxon>
        <taxon>Petromyzon</taxon>
    </lineage>
</organism>
<dbReference type="Pfam" id="PF00481">
    <property type="entry name" value="PP2C"/>
    <property type="match status" value="1"/>
</dbReference>
<reference evidence="13" key="1">
    <citation type="submission" date="2025-08" db="UniProtKB">
        <authorList>
            <consortium name="RefSeq"/>
        </authorList>
    </citation>
    <scope>IDENTIFICATION</scope>
    <source>
        <tissue evidence="13">Sperm</tissue>
    </source>
</reference>
<evidence type="ECO:0000259" key="11">
    <source>
        <dbReference type="PROSITE" id="PS51746"/>
    </source>
</evidence>
<dbReference type="GO" id="GO:0046872">
    <property type="term" value="F:metal ion binding"/>
    <property type="evidence" value="ECO:0007669"/>
    <property type="project" value="UniProtKB-KW"/>
</dbReference>
<evidence type="ECO:0000256" key="5">
    <source>
        <dbReference type="ARBA" id="ARBA00022723"/>
    </source>
</evidence>
<dbReference type="PROSITE" id="PS51746">
    <property type="entry name" value="PPM_2"/>
    <property type="match status" value="1"/>
</dbReference>
<dbReference type="GO" id="GO:0005759">
    <property type="term" value="C:mitochondrial matrix"/>
    <property type="evidence" value="ECO:0007669"/>
    <property type="project" value="UniProtKB-SubCell"/>
</dbReference>
<sequence length="359" mass="39446">MFVQFVVLNVCKYGRAPAKKLLLKVEKGKVARNSFPLRLHFTSSRTVLWDNFGAWNIGDEVILPSAETMAGKSRYRPHLRNVGCTSQTGVRSTNEDRYALSEVSNNVLCLAVFDGHGGPAAANFCSKYMAKHLRKYLQKEENLELVLSKSFLAVDREFTRRVTLSQEAELLRSGSTATVALLRDGQELAVGSVGDSRAVLCRRGKAMGLTKDHTAQRKDERTRVKACGGFVTWSTTGHSRINGTLAMTRSIGDIALKPYGVIADPEIQQLQLNHEDDSFLVLTTDGINFIMNNQEVCDAVSSSHTPGEAAHLITDSALQYGSDDNATAVVISLGAWRKFIKVQTHATFLPRVVSGGRWA</sequence>
<evidence type="ECO:0000256" key="4">
    <source>
        <dbReference type="ARBA" id="ARBA00013081"/>
    </source>
</evidence>
<comment type="cofactor">
    <cofactor evidence="1">
        <name>Mn(2+)</name>
        <dbReference type="ChEBI" id="CHEBI:29035"/>
    </cofactor>
</comment>
<keyword evidence="12" id="KW-1185">Reference proteome</keyword>
<dbReference type="InterPro" id="IPR015655">
    <property type="entry name" value="PP2C"/>
</dbReference>
<protein>
    <recommendedName>
        <fullName evidence="4">protein-serine/threonine phosphatase</fullName>
        <ecNumber evidence="4">3.1.3.16</ecNumber>
    </recommendedName>
</protein>
<dbReference type="GO" id="GO:0004722">
    <property type="term" value="F:protein serine/threonine phosphatase activity"/>
    <property type="evidence" value="ECO:0007669"/>
    <property type="project" value="UniProtKB-EC"/>
</dbReference>
<proteinExistence type="inferred from homology"/>
<dbReference type="FunFam" id="3.60.40.10:FF:000033">
    <property type="entry name" value="Protein phosphatase 1K, mitochondrial"/>
    <property type="match status" value="1"/>
</dbReference>
<feature type="domain" description="PPM-type phosphatase" evidence="11">
    <location>
        <begin position="81"/>
        <end position="333"/>
    </location>
</feature>
<keyword evidence="6" id="KW-0378">Hydrolase</keyword>
<evidence type="ECO:0000256" key="1">
    <source>
        <dbReference type="ARBA" id="ARBA00001936"/>
    </source>
</evidence>
<dbReference type="RefSeq" id="XP_032805657.1">
    <property type="nucleotide sequence ID" value="XM_032949766.1"/>
</dbReference>
<keyword evidence="8" id="KW-0809">Transit peptide</keyword>
<evidence type="ECO:0000256" key="6">
    <source>
        <dbReference type="ARBA" id="ARBA00022801"/>
    </source>
</evidence>
<comment type="subcellular location">
    <subcellularLocation>
        <location evidence="2">Mitochondrion matrix</location>
    </subcellularLocation>
</comment>
<evidence type="ECO:0000256" key="2">
    <source>
        <dbReference type="ARBA" id="ARBA00004305"/>
    </source>
</evidence>
<dbReference type="SUPFAM" id="SSF81606">
    <property type="entry name" value="PP2C-like"/>
    <property type="match status" value="1"/>
</dbReference>
<dbReference type="AlphaFoldDB" id="A0AAJ7WQ40"/>
<evidence type="ECO:0000313" key="12">
    <source>
        <dbReference type="Proteomes" id="UP001318040"/>
    </source>
</evidence>
<dbReference type="Proteomes" id="UP001318040">
    <property type="component" value="Chromosome 8"/>
</dbReference>
<keyword evidence="9" id="KW-0496">Mitochondrion</keyword>
<evidence type="ECO:0000256" key="7">
    <source>
        <dbReference type="ARBA" id="ARBA00022912"/>
    </source>
</evidence>
<evidence type="ECO:0000256" key="3">
    <source>
        <dbReference type="ARBA" id="ARBA00006702"/>
    </source>
</evidence>
<dbReference type="InterPro" id="IPR001932">
    <property type="entry name" value="PPM-type_phosphatase-like_dom"/>
</dbReference>
<dbReference type="SMART" id="SM00331">
    <property type="entry name" value="PP2C_SIG"/>
    <property type="match status" value="1"/>
</dbReference>
<comment type="similarity">
    <text evidence="3">Belongs to the PP2C family.</text>
</comment>
<evidence type="ECO:0000256" key="10">
    <source>
        <dbReference type="ARBA" id="ARBA00023211"/>
    </source>
</evidence>